<dbReference type="Pfam" id="PF20674">
    <property type="entry name" value="SpaA_3"/>
    <property type="match status" value="1"/>
</dbReference>
<gene>
    <name evidence="3" type="ORF">LA76x_5095</name>
</gene>
<evidence type="ECO:0000313" key="3">
    <source>
        <dbReference type="EMBL" id="ALN83197.1"/>
    </source>
</evidence>
<dbReference type="PATRIC" id="fig|84531.8.peg.5105"/>
<dbReference type="STRING" id="84531.LA76x_5095"/>
<keyword evidence="4" id="KW-1185">Reference proteome</keyword>
<feature type="domain" description="DUF11" evidence="1">
    <location>
        <begin position="696"/>
        <end position="778"/>
    </location>
</feature>
<accession>A0A0S2FI52</accession>
<proteinExistence type="predicted"/>
<dbReference type="KEGG" id="lab:LA76x_5095"/>
<protein>
    <submittedName>
        <fullName evidence="3">Uncharacterized protein</fullName>
    </submittedName>
</protein>
<evidence type="ECO:0000313" key="4">
    <source>
        <dbReference type="Proteomes" id="UP000060787"/>
    </source>
</evidence>
<dbReference type="Pfam" id="PF01345">
    <property type="entry name" value="DUF11"/>
    <property type="match status" value="1"/>
</dbReference>
<dbReference type="InterPro" id="IPR001434">
    <property type="entry name" value="OmcB-like_DUF11"/>
</dbReference>
<dbReference type="InterPro" id="IPR048834">
    <property type="entry name" value="SpaA_pre-album"/>
</dbReference>
<reference evidence="3 4" key="1">
    <citation type="journal article" date="2015" name="BMC Genomics">
        <title>Comparative genomics and metabolic profiling of the genus Lysobacter.</title>
        <authorList>
            <person name="de Bruijn I."/>
            <person name="Cheng X."/>
            <person name="de Jager V."/>
            <person name="Exposito R.G."/>
            <person name="Watrous J."/>
            <person name="Patel N."/>
            <person name="Postma J."/>
            <person name="Dorrestein P.C."/>
            <person name="Kobayashi D."/>
            <person name="Raaijmakers J.M."/>
        </authorList>
    </citation>
    <scope>NUCLEOTIDE SEQUENCE [LARGE SCALE GENOMIC DNA]</scope>
    <source>
        <strain evidence="3 4">76</strain>
    </source>
</reference>
<sequence>MKKRCRKALRTSTVLEALLWIMADRIYPANRLLARSSRGLLEGPATPSARAPGPSLPAIHAASSSPLPIDCGDPSMFKTERSPQTALPIRSRSCALLLVSLLSALPAASVFAQQGIGIGNVVTDAGLVGSPHPNTANRDCAANKVVVGGRHTDRAIGPANSADGMTVDYDLRCASIATDGVSVTVTNDAAFTDFPSYDQRNTELENTCAANQVVGRGGGYDRNYLGAGVWPSSVRHICYALVLDANDWVKRSAASSSTQDIGINEAYAVHTLRSPFCADTIDTVKVGYLGRLGGEGIDGIQQRCGQFVQARFSAALNFTDFAWSTALGAGGWTAQLTHASGNMAVRDPRAAGVNNVTQFESANELYVIPGSGYSATPIAPAGIAANTYVLTTSCTNATRTDEQDLACPLVVNGLPDIAVTLTTPAPVYGNYGQLQNIVLTATNRGPGATDGNDGFTVVATLPAGWTAGALPANCTANGANTIVTCALNPTPLAGSASPGGSGGTVSFTIPVTVNSPTLSGTYTANAALGRSVPDGDGDTTNNDYNTANDTASGPLVFQKQPILRLRKTLPLGRFVDADQFALSIAGTGGPATATTTGTGSIATGEAVLNGAVAASYSFTEAGAAGANLANYTTAYACSNALAGGQAPSGSGASFNLTAAAGDDLTCTFSNTRAPLANLVISKTNTPGSGPDDQGTDTLTRGATTTYSIIVTNNGPDAVTGAILRDQAAGRSGLTCNGTPTCTGSACPGGLTMAALEAGVPLGTLASGASVTVTLPCTVD</sequence>
<evidence type="ECO:0000259" key="2">
    <source>
        <dbReference type="Pfam" id="PF20674"/>
    </source>
</evidence>
<name>A0A0S2FI52_LYSAN</name>
<evidence type="ECO:0000259" key="1">
    <source>
        <dbReference type="Pfam" id="PF01345"/>
    </source>
</evidence>
<dbReference type="Proteomes" id="UP000060787">
    <property type="component" value="Chromosome"/>
</dbReference>
<dbReference type="AlphaFoldDB" id="A0A0S2FI52"/>
<organism evidence="3 4">
    <name type="scientific">Lysobacter antibioticus</name>
    <dbReference type="NCBI Taxonomy" id="84531"/>
    <lineage>
        <taxon>Bacteria</taxon>
        <taxon>Pseudomonadati</taxon>
        <taxon>Pseudomonadota</taxon>
        <taxon>Gammaproteobacteria</taxon>
        <taxon>Lysobacterales</taxon>
        <taxon>Lysobacteraceae</taxon>
        <taxon>Lysobacter</taxon>
    </lineage>
</organism>
<feature type="domain" description="SpaA-like prealbumin fold" evidence="2">
    <location>
        <begin position="563"/>
        <end position="672"/>
    </location>
</feature>
<dbReference type="EMBL" id="CP011129">
    <property type="protein sequence ID" value="ALN83197.1"/>
    <property type="molecule type" value="Genomic_DNA"/>
</dbReference>